<organism evidence="1 2">
    <name type="scientific">Novosphingobium silvae</name>
    <dbReference type="NCBI Taxonomy" id="2692619"/>
    <lineage>
        <taxon>Bacteria</taxon>
        <taxon>Pseudomonadati</taxon>
        <taxon>Pseudomonadota</taxon>
        <taxon>Alphaproteobacteria</taxon>
        <taxon>Sphingomonadales</taxon>
        <taxon>Sphingomonadaceae</taxon>
        <taxon>Novosphingobium</taxon>
    </lineage>
</organism>
<sequence>MFTAIALSASLSALSPAVRADVECLSVFSFIAGEDAKEADRSGAVGGLLYYLGRIKAREPDLALNELLVELVQSQEFLDSLPSHGLRCAGEMAATGEALSALGEAMSKVAEANGPRS</sequence>
<evidence type="ECO:0000313" key="1">
    <source>
        <dbReference type="EMBL" id="MYL96632.1"/>
    </source>
</evidence>
<dbReference type="EMBL" id="WVTD01000001">
    <property type="protein sequence ID" value="MYL96632.1"/>
    <property type="molecule type" value="Genomic_DNA"/>
</dbReference>
<evidence type="ECO:0000313" key="2">
    <source>
        <dbReference type="Proteomes" id="UP000465810"/>
    </source>
</evidence>
<gene>
    <name evidence="1" type="ORF">GR702_02430</name>
</gene>
<dbReference type="Proteomes" id="UP000465810">
    <property type="component" value="Unassembled WGS sequence"/>
</dbReference>
<protein>
    <submittedName>
        <fullName evidence="1">Uncharacterized protein</fullName>
    </submittedName>
</protein>
<accession>A0A7X4GF65</accession>
<proteinExistence type="predicted"/>
<reference evidence="1 2" key="1">
    <citation type="submission" date="2019-12" db="EMBL/GenBank/DDBJ databases">
        <authorList>
            <person name="Feng G."/>
            <person name="Zhu H."/>
        </authorList>
    </citation>
    <scope>NUCLEOTIDE SEQUENCE [LARGE SCALE GENOMIC DNA]</scope>
    <source>
        <strain evidence="1 2">FGD1</strain>
    </source>
</reference>
<name>A0A7X4GF65_9SPHN</name>
<dbReference type="AlphaFoldDB" id="A0A7X4GF65"/>
<dbReference type="RefSeq" id="WP_160984331.1">
    <property type="nucleotide sequence ID" value="NZ_WVTD01000001.1"/>
</dbReference>
<comment type="caution">
    <text evidence="1">The sequence shown here is derived from an EMBL/GenBank/DDBJ whole genome shotgun (WGS) entry which is preliminary data.</text>
</comment>
<keyword evidence="2" id="KW-1185">Reference proteome</keyword>